<evidence type="ECO:0000256" key="5">
    <source>
        <dbReference type="PROSITE-ProRule" id="PRU00042"/>
    </source>
</evidence>
<dbReference type="Proteomes" id="UP000070501">
    <property type="component" value="Unassembled WGS sequence"/>
</dbReference>
<feature type="domain" description="C2H2-type" evidence="8">
    <location>
        <begin position="220"/>
        <end position="248"/>
    </location>
</feature>
<feature type="transmembrane region" description="Helical" evidence="7">
    <location>
        <begin position="575"/>
        <end position="597"/>
    </location>
</feature>
<comment type="subcellular location">
    <subcellularLocation>
        <location evidence="1">Membrane</location>
        <topology evidence="1">Multi-pass membrane protein</topology>
    </subcellularLocation>
</comment>
<evidence type="ECO:0000256" key="6">
    <source>
        <dbReference type="SAM" id="MobiDB-lite"/>
    </source>
</evidence>
<evidence type="ECO:0000256" key="4">
    <source>
        <dbReference type="ARBA" id="ARBA00023136"/>
    </source>
</evidence>
<dbReference type="SUPFAM" id="SSF144083">
    <property type="entry name" value="Magnesium transport protein CorA, transmembrane region"/>
    <property type="match status" value="1"/>
</dbReference>
<dbReference type="InterPro" id="IPR045863">
    <property type="entry name" value="CorA_TM1_TM2"/>
</dbReference>
<dbReference type="Pfam" id="PF01544">
    <property type="entry name" value="CorA"/>
    <property type="match status" value="1"/>
</dbReference>
<accession>A0A136JA54</accession>
<keyword evidence="5" id="KW-0863">Zinc-finger</keyword>
<keyword evidence="10" id="KW-1185">Reference proteome</keyword>
<evidence type="ECO:0000256" key="7">
    <source>
        <dbReference type="SAM" id="Phobius"/>
    </source>
</evidence>
<organism evidence="9 10">
    <name type="scientific">Microdochium bolleyi</name>
    <dbReference type="NCBI Taxonomy" id="196109"/>
    <lineage>
        <taxon>Eukaryota</taxon>
        <taxon>Fungi</taxon>
        <taxon>Dikarya</taxon>
        <taxon>Ascomycota</taxon>
        <taxon>Pezizomycotina</taxon>
        <taxon>Sordariomycetes</taxon>
        <taxon>Xylariomycetidae</taxon>
        <taxon>Xylariales</taxon>
        <taxon>Microdochiaceae</taxon>
        <taxon>Microdochium</taxon>
    </lineage>
</organism>
<dbReference type="EMBL" id="KQ964247">
    <property type="protein sequence ID" value="KXJ94047.1"/>
    <property type="molecule type" value="Genomic_DNA"/>
</dbReference>
<keyword evidence="2 7" id="KW-0812">Transmembrane</keyword>
<dbReference type="InterPro" id="IPR050829">
    <property type="entry name" value="CorA_MIT"/>
</dbReference>
<proteinExistence type="predicted"/>
<dbReference type="GO" id="GO:0046873">
    <property type="term" value="F:metal ion transmembrane transporter activity"/>
    <property type="evidence" value="ECO:0007669"/>
    <property type="project" value="InterPro"/>
</dbReference>
<dbReference type="PROSITE" id="PS00028">
    <property type="entry name" value="ZINC_FINGER_C2H2_1"/>
    <property type="match status" value="1"/>
</dbReference>
<evidence type="ECO:0000256" key="1">
    <source>
        <dbReference type="ARBA" id="ARBA00004141"/>
    </source>
</evidence>
<reference evidence="10" key="1">
    <citation type="submission" date="2016-02" db="EMBL/GenBank/DDBJ databases">
        <title>Draft genome sequence of Microdochium bolleyi, a fungal endophyte of beachgrass.</title>
        <authorList>
            <consortium name="DOE Joint Genome Institute"/>
            <person name="David A.S."/>
            <person name="May G."/>
            <person name="Haridas S."/>
            <person name="Lim J."/>
            <person name="Wang M."/>
            <person name="Labutti K."/>
            <person name="Lipzen A."/>
            <person name="Barry K."/>
            <person name="Grigoriev I.V."/>
        </authorList>
    </citation>
    <scope>NUCLEOTIDE SEQUENCE [LARGE SCALE GENOMIC DNA]</scope>
    <source>
        <strain evidence="10">J235TASD1</strain>
    </source>
</reference>
<dbReference type="STRING" id="196109.A0A136JA54"/>
<evidence type="ECO:0000256" key="3">
    <source>
        <dbReference type="ARBA" id="ARBA00022989"/>
    </source>
</evidence>
<dbReference type="InParanoid" id="A0A136JA54"/>
<dbReference type="PANTHER" id="PTHR47685:SF1">
    <property type="entry name" value="MAGNESIUM TRANSPORT PROTEIN CORA"/>
    <property type="match status" value="1"/>
</dbReference>
<evidence type="ECO:0000259" key="8">
    <source>
        <dbReference type="PROSITE" id="PS50157"/>
    </source>
</evidence>
<dbReference type="PANTHER" id="PTHR47685">
    <property type="entry name" value="MAGNESIUM TRANSPORT PROTEIN CORA"/>
    <property type="match status" value="1"/>
</dbReference>
<feature type="region of interest" description="Disordered" evidence="6">
    <location>
        <begin position="1"/>
        <end position="41"/>
    </location>
</feature>
<keyword evidence="5" id="KW-0862">Zinc</keyword>
<keyword evidence="5" id="KW-0479">Metal-binding</keyword>
<dbReference type="GO" id="GO:0008270">
    <property type="term" value="F:zinc ion binding"/>
    <property type="evidence" value="ECO:0007669"/>
    <property type="project" value="UniProtKB-KW"/>
</dbReference>
<dbReference type="Gene3D" id="1.20.58.340">
    <property type="entry name" value="Magnesium transport protein CorA, transmembrane region"/>
    <property type="match status" value="1"/>
</dbReference>
<sequence>MHHALTTSTGDTAIGTSLQERDSRHVPGSEPNANLNEARKDGNVSWANSLSGSGGSKYEISQPFLSWTIPGHSSGDRLAMILDIIVARLRQGHDYHTGLFESDAVCLTDLETRSWQSPEMLRTRSDEVLEGLRKDIFDLKPEVLSASKSLICQFVPLDHDHSLVKAFWILVGKIFQVVEELTKDCEDEALRHDNFSVRIYLGEDKRSQECGIPSPSHNLAECTTCHKGFLSRDSGHRHLRKKHFGRNGPRNYELWLTTATEVLLETRLHIVTSVLRTLVTAINEILDRAREIHEGVAVLGRHDNRIEEHLVTAFERIFIMYAYTARKIGFTMQALSAENVIHFLQGEKVMYSSRLTLDRAKILELTEQAMVGIMVSSEAGHKNGSFMLTPTQPHFLIAILASGLTTRRIMTMSKTHVDVHRMYREYTNYLHSQISSRPCKGLFPHIVALDDELGCLQKVIYWQLKFYNDLMRVLDPSSSQITTHKRVQDFELESGFLQRQIRKLSSRQRQVKEHQKHVQDLHRRLRHAIEIQEETDHHAIWVFTFVTVLFLPLSFVTSFFGMNVEGIRDMEQSQYMFWIVAIPITSAVIGVSLIYAYRWEKWMQAGRKWFEATIGSDRNMYSDNSSGKIGWRSWFDQIRGRSKAENQDAFELGLRTHPARAQTDLSRMDGNFTGVAKEWRQRRRR</sequence>
<evidence type="ECO:0000313" key="9">
    <source>
        <dbReference type="EMBL" id="KXJ94047.1"/>
    </source>
</evidence>
<dbReference type="InterPro" id="IPR002523">
    <property type="entry name" value="MgTranspt_CorA/ZnTranspt_ZntB"/>
</dbReference>
<feature type="transmembrane region" description="Helical" evidence="7">
    <location>
        <begin position="539"/>
        <end position="563"/>
    </location>
</feature>
<keyword evidence="4 7" id="KW-0472">Membrane</keyword>
<dbReference type="OrthoDB" id="5430750at2759"/>
<dbReference type="PROSITE" id="PS50157">
    <property type="entry name" value="ZINC_FINGER_C2H2_2"/>
    <property type="match status" value="1"/>
</dbReference>
<gene>
    <name evidence="9" type="ORF">Micbo1qcDRAFT_159003</name>
</gene>
<dbReference type="AlphaFoldDB" id="A0A136JA54"/>
<dbReference type="InterPro" id="IPR013087">
    <property type="entry name" value="Znf_C2H2_type"/>
</dbReference>
<feature type="compositionally biased region" description="Polar residues" evidence="6">
    <location>
        <begin position="1"/>
        <end position="18"/>
    </location>
</feature>
<name>A0A136JA54_9PEZI</name>
<protein>
    <recommendedName>
        <fullName evidence="8">C2H2-type domain-containing protein</fullName>
    </recommendedName>
</protein>
<keyword evidence="3 7" id="KW-1133">Transmembrane helix</keyword>
<evidence type="ECO:0000313" key="10">
    <source>
        <dbReference type="Proteomes" id="UP000070501"/>
    </source>
</evidence>
<evidence type="ECO:0000256" key="2">
    <source>
        <dbReference type="ARBA" id="ARBA00022692"/>
    </source>
</evidence>
<dbReference type="GO" id="GO:0016020">
    <property type="term" value="C:membrane"/>
    <property type="evidence" value="ECO:0007669"/>
    <property type="project" value="UniProtKB-SubCell"/>
</dbReference>